<reference evidence="1" key="1">
    <citation type="journal article" date="2020" name="Stud. Mycol.">
        <title>101 Dothideomycetes genomes: a test case for predicting lifestyles and emergence of pathogens.</title>
        <authorList>
            <person name="Haridas S."/>
            <person name="Albert R."/>
            <person name="Binder M."/>
            <person name="Bloem J."/>
            <person name="Labutti K."/>
            <person name="Salamov A."/>
            <person name="Andreopoulos B."/>
            <person name="Baker S."/>
            <person name="Barry K."/>
            <person name="Bills G."/>
            <person name="Bluhm B."/>
            <person name="Cannon C."/>
            <person name="Castanera R."/>
            <person name="Culley D."/>
            <person name="Daum C."/>
            <person name="Ezra D."/>
            <person name="Gonzalez J."/>
            <person name="Henrissat B."/>
            <person name="Kuo A."/>
            <person name="Liang C."/>
            <person name="Lipzen A."/>
            <person name="Lutzoni F."/>
            <person name="Magnuson J."/>
            <person name="Mondo S."/>
            <person name="Nolan M."/>
            <person name="Ohm R."/>
            <person name="Pangilinan J."/>
            <person name="Park H.-J."/>
            <person name="Ramirez L."/>
            <person name="Alfaro M."/>
            <person name="Sun H."/>
            <person name="Tritt A."/>
            <person name="Yoshinaga Y."/>
            <person name="Zwiers L.-H."/>
            <person name="Turgeon B."/>
            <person name="Goodwin S."/>
            <person name="Spatafora J."/>
            <person name="Crous P."/>
            <person name="Grigoriev I."/>
        </authorList>
    </citation>
    <scope>NUCLEOTIDE SEQUENCE</scope>
    <source>
        <strain evidence="1">CBS 121410</strain>
    </source>
</reference>
<protein>
    <submittedName>
        <fullName evidence="1">PLC-like phosphodiesterase</fullName>
    </submittedName>
</protein>
<dbReference type="OrthoDB" id="1046782at2759"/>
<organism evidence="1 2">
    <name type="scientific">Saccharata proteae CBS 121410</name>
    <dbReference type="NCBI Taxonomy" id="1314787"/>
    <lineage>
        <taxon>Eukaryota</taxon>
        <taxon>Fungi</taxon>
        <taxon>Dikarya</taxon>
        <taxon>Ascomycota</taxon>
        <taxon>Pezizomycotina</taxon>
        <taxon>Dothideomycetes</taxon>
        <taxon>Dothideomycetes incertae sedis</taxon>
        <taxon>Botryosphaeriales</taxon>
        <taxon>Saccharataceae</taxon>
        <taxon>Saccharata</taxon>
    </lineage>
</organism>
<dbReference type="Proteomes" id="UP000799776">
    <property type="component" value="Unassembled WGS sequence"/>
</dbReference>
<dbReference type="GO" id="GO:0008081">
    <property type="term" value="F:phosphoric diester hydrolase activity"/>
    <property type="evidence" value="ECO:0007669"/>
    <property type="project" value="InterPro"/>
</dbReference>
<evidence type="ECO:0000313" key="2">
    <source>
        <dbReference type="Proteomes" id="UP000799776"/>
    </source>
</evidence>
<dbReference type="InterPro" id="IPR051057">
    <property type="entry name" value="PI-PLC_domain"/>
</dbReference>
<feature type="non-terminal residue" evidence="1">
    <location>
        <position position="1"/>
    </location>
</feature>
<dbReference type="SUPFAM" id="SSF51695">
    <property type="entry name" value="PLC-like phosphodiesterases"/>
    <property type="match status" value="1"/>
</dbReference>
<gene>
    <name evidence="1" type="ORF">K490DRAFT_16675</name>
</gene>
<dbReference type="PANTHER" id="PTHR13593:SF143">
    <property type="entry name" value="PHOSPHATIDYLINOSITOL-SPECIFIC PHOSPHOLIPASE C X DOMAIN-CONTAINING PROTEIN"/>
    <property type="match status" value="1"/>
</dbReference>
<dbReference type="AlphaFoldDB" id="A0A9P4HZ99"/>
<dbReference type="Gene3D" id="3.20.20.190">
    <property type="entry name" value="Phosphatidylinositol (PI) phosphodiesterase"/>
    <property type="match status" value="1"/>
</dbReference>
<dbReference type="EMBL" id="ML978712">
    <property type="protein sequence ID" value="KAF2090633.1"/>
    <property type="molecule type" value="Genomic_DNA"/>
</dbReference>
<dbReference type="GO" id="GO:0006629">
    <property type="term" value="P:lipid metabolic process"/>
    <property type="evidence" value="ECO:0007669"/>
    <property type="project" value="InterPro"/>
</dbReference>
<dbReference type="PANTHER" id="PTHR13593">
    <property type="match status" value="1"/>
</dbReference>
<dbReference type="InterPro" id="IPR017946">
    <property type="entry name" value="PLC-like_Pdiesterase_TIM-brl"/>
</dbReference>
<name>A0A9P4HZ99_9PEZI</name>
<sequence>GGYIDLVNGSPYTWQLAAHTSYQMATWSFPTTITSGQSSSVYVEWEQGLGKDQNDDGGEANYTLEGTSAGFQVQARNPDGFNIQVLLSEIETENNPLGTTISLGWNHDKSVNFVLSGTDGSYSSNNPSVDWMQQNLDTLGDRTLRHLCMPGSHDSGMSTFGTHTGLVTAANTLTQTFNISEQLMAGSRWFDIRPVVSGGDMYTGHYSNTNVVGWQGADGQSIADVISDINSFTAQYHELIILDVSHAYDTDNSYVDFSQDQWNTLFTQLAGLNNRLNTTDLSTTDDLTQRTLSQYIGNGAACVLVVAELPSGISLSDDYFAQGIVNSGSSFSFYNEYADTDNLTAMELDQISKLASNRATPDDTFFLLSWTLTESAVESVWGDIPIPGGFNTILALAGSAYEPLFNSFGNFTAQSYPNVLYMDLMGATFDADATTPNTDIAALAMAVNN</sequence>
<proteinExistence type="predicted"/>
<evidence type="ECO:0000313" key="1">
    <source>
        <dbReference type="EMBL" id="KAF2090633.1"/>
    </source>
</evidence>
<keyword evidence="2" id="KW-1185">Reference proteome</keyword>
<comment type="caution">
    <text evidence="1">The sequence shown here is derived from an EMBL/GenBank/DDBJ whole genome shotgun (WGS) entry which is preliminary data.</text>
</comment>
<accession>A0A9P4HZ99</accession>
<feature type="non-terminal residue" evidence="1">
    <location>
        <position position="449"/>
    </location>
</feature>